<dbReference type="KEGG" id="sfk:KY5_6485c"/>
<gene>
    <name evidence="1" type="ORF">KY5_6485c</name>
</gene>
<dbReference type="Proteomes" id="UP000221011">
    <property type="component" value="Chromosome"/>
</dbReference>
<organism evidence="1 2">
    <name type="scientific">Streptomyces formicae</name>
    <dbReference type="NCBI Taxonomy" id="1616117"/>
    <lineage>
        <taxon>Bacteria</taxon>
        <taxon>Bacillati</taxon>
        <taxon>Actinomycetota</taxon>
        <taxon>Actinomycetes</taxon>
        <taxon>Kitasatosporales</taxon>
        <taxon>Streptomycetaceae</taxon>
        <taxon>Streptomyces</taxon>
    </lineage>
</organism>
<sequence>MRDRRLTASAHAAGRIEWEVSVDSVAIRAVELGEVAQPLRSRAAADHQLVVDHIDRYGEPSAQRLFTRAFVAQVQRLADLGHLNLGCATWERR</sequence>
<evidence type="ECO:0000313" key="2">
    <source>
        <dbReference type="Proteomes" id="UP000221011"/>
    </source>
</evidence>
<accession>A0A291QJ71</accession>
<dbReference type="EMBL" id="CP022685">
    <property type="protein sequence ID" value="ATL31503.1"/>
    <property type="molecule type" value="Genomic_DNA"/>
</dbReference>
<keyword evidence="2" id="KW-1185">Reference proteome</keyword>
<evidence type="ECO:0000313" key="1">
    <source>
        <dbReference type="EMBL" id="ATL31503.1"/>
    </source>
</evidence>
<protein>
    <submittedName>
        <fullName evidence="1">Uncharacterized protein</fullName>
    </submittedName>
</protein>
<dbReference type="AlphaFoldDB" id="A0A291QJ71"/>
<proteinExistence type="predicted"/>
<reference evidence="1 2" key="1">
    <citation type="submission" date="2017-08" db="EMBL/GenBank/DDBJ databases">
        <title>Complete Genome Sequence of Streptomyces formicae KY5, the formicamycin producer.</title>
        <authorList>
            <person name="Holmes N.A."/>
            <person name="Devine R."/>
            <person name="Qin Z."/>
            <person name="Seipke R.F."/>
            <person name="Wilkinson B."/>
            <person name="Hutchings M.I."/>
        </authorList>
    </citation>
    <scope>NUCLEOTIDE SEQUENCE [LARGE SCALE GENOMIC DNA]</scope>
    <source>
        <strain evidence="1 2">KY5</strain>
    </source>
</reference>
<name>A0A291QJ71_9ACTN</name>